<dbReference type="Gene3D" id="1.20.1730.10">
    <property type="entry name" value="Sodium/glucose cotransporter"/>
    <property type="match status" value="1"/>
</dbReference>
<dbReference type="STRING" id="1656094.BFC18_11645"/>
<keyword evidence="13" id="KW-1185">Reference proteome</keyword>
<keyword evidence="3" id="KW-0813">Transport</keyword>
<dbReference type="GO" id="GO:0015293">
    <property type="term" value="F:symporter activity"/>
    <property type="evidence" value="ECO:0007669"/>
    <property type="project" value="UniProtKB-KW"/>
</dbReference>
<evidence type="ECO:0000256" key="10">
    <source>
        <dbReference type="RuleBase" id="RU362091"/>
    </source>
</evidence>
<dbReference type="InterPro" id="IPR038377">
    <property type="entry name" value="Na/Glc_symporter_sf"/>
</dbReference>
<dbReference type="AlphaFoldDB" id="A0A1E7ZBE7"/>
<evidence type="ECO:0000256" key="11">
    <source>
        <dbReference type="SAM" id="Phobius"/>
    </source>
</evidence>
<feature type="transmembrane region" description="Helical" evidence="11">
    <location>
        <begin position="282"/>
        <end position="302"/>
    </location>
</feature>
<keyword evidence="8 11" id="KW-0472">Membrane</keyword>
<keyword evidence="9" id="KW-0406">Ion transport</keyword>
<evidence type="ECO:0000256" key="9">
    <source>
        <dbReference type="ARBA" id="ARBA00023201"/>
    </source>
</evidence>
<evidence type="ECO:0000256" key="1">
    <source>
        <dbReference type="ARBA" id="ARBA00004141"/>
    </source>
</evidence>
<dbReference type="InterPro" id="IPR019899">
    <property type="entry name" value="Na/solute_symporter_VC_2705"/>
</dbReference>
<keyword evidence="6" id="KW-0769">Symport</keyword>
<dbReference type="GO" id="GO:0005886">
    <property type="term" value="C:plasma membrane"/>
    <property type="evidence" value="ECO:0007669"/>
    <property type="project" value="TreeGrafter"/>
</dbReference>
<evidence type="ECO:0000256" key="2">
    <source>
        <dbReference type="ARBA" id="ARBA00006434"/>
    </source>
</evidence>
<name>A0A1E7ZBE7_9ALTE</name>
<dbReference type="PANTHER" id="PTHR48086:SF5">
    <property type="entry name" value="NA(+):SOLUTE SYMPORTER (SSF FAMILY)"/>
    <property type="match status" value="1"/>
</dbReference>
<accession>A0A1E7ZBE7</accession>
<dbReference type="CDD" id="cd11480">
    <property type="entry name" value="SLC5sbd_u4"/>
    <property type="match status" value="1"/>
</dbReference>
<dbReference type="InterPro" id="IPR001734">
    <property type="entry name" value="Na/solute_symporter"/>
</dbReference>
<keyword evidence="9" id="KW-0915">Sodium</keyword>
<gene>
    <name evidence="12" type="ORF">BFC18_11645</name>
</gene>
<feature type="transmembrane region" description="Helical" evidence="11">
    <location>
        <begin position="248"/>
        <end position="270"/>
    </location>
</feature>
<comment type="subcellular location">
    <subcellularLocation>
        <location evidence="1">Membrane</location>
        <topology evidence="1">Multi-pass membrane protein</topology>
    </subcellularLocation>
</comment>
<organism evidence="12 13">
    <name type="scientific">Alteromonas confluentis</name>
    <dbReference type="NCBI Taxonomy" id="1656094"/>
    <lineage>
        <taxon>Bacteria</taxon>
        <taxon>Pseudomonadati</taxon>
        <taxon>Pseudomonadota</taxon>
        <taxon>Gammaproteobacteria</taxon>
        <taxon>Alteromonadales</taxon>
        <taxon>Alteromonadaceae</taxon>
        <taxon>Alteromonas/Salinimonas group</taxon>
        <taxon>Alteromonas</taxon>
    </lineage>
</organism>
<dbReference type="InterPro" id="IPR018212">
    <property type="entry name" value="Na/solute_symporter_CS"/>
</dbReference>
<keyword evidence="4" id="KW-1003">Cell membrane</keyword>
<dbReference type="OrthoDB" id="9764416at2"/>
<feature type="transmembrane region" description="Helical" evidence="11">
    <location>
        <begin position="146"/>
        <end position="167"/>
    </location>
</feature>
<evidence type="ECO:0000256" key="3">
    <source>
        <dbReference type="ARBA" id="ARBA00022448"/>
    </source>
</evidence>
<dbReference type="Proteomes" id="UP000175691">
    <property type="component" value="Unassembled WGS sequence"/>
</dbReference>
<dbReference type="EMBL" id="MDHN01000024">
    <property type="protein sequence ID" value="OFC70781.1"/>
    <property type="molecule type" value="Genomic_DNA"/>
</dbReference>
<evidence type="ECO:0000313" key="13">
    <source>
        <dbReference type="Proteomes" id="UP000175691"/>
    </source>
</evidence>
<feature type="transmembrane region" description="Helical" evidence="11">
    <location>
        <begin position="456"/>
        <end position="476"/>
    </location>
</feature>
<feature type="transmembrane region" description="Helical" evidence="11">
    <location>
        <begin position="179"/>
        <end position="200"/>
    </location>
</feature>
<dbReference type="PANTHER" id="PTHR48086">
    <property type="entry name" value="SODIUM/PROLINE SYMPORTER-RELATED"/>
    <property type="match status" value="1"/>
</dbReference>
<evidence type="ECO:0000256" key="7">
    <source>
        <dbReference type="ARBA" id="ARBA00022989"/>
    </source>
</evidence>
<reference evidence="12 13" key="1">
    <citation type="submission" date="2016-08" db="EMBL/GenBank/DDBJ databases">
        <authorList>
            <person name="Seilhamer J.J."/>
        </authorList>
    </citation>
    <scope>NUCLEOTIDE SEQUENCE [LARGE SCALE GENOMIC DNA]</scope>
    <source>
        <strain evidence="12 13">KCTC 42603</strain>
    </source>
</reference>
<evidence type="ECO:0000256" key="5">
    <source>
        <dbReference type="ARBA" id="ARBA00022692"/>
    </source>
</evidence>
<dbReference type="Pfam" id="PF00474">
    <property type="entry name" value="SSF"/>
    <property type="match status" value="2"/>
</dbReference>
<feature type="transmembrane region" description="Helical" evidence="11">
    <location>
        <begin position="529"/>
        <end position="548"/>
    </location>
</feature>
<feature type="transmembrane region" description="Helical" evidence="11">
    <location>
        <begin position="488"/>
        <end position="509"/>
    </location>
</feature>
<evidence type="ECO:0000256" key="6">
    <source>
        <dbReference type="ARBA" id="ARBA00022847"/>
    </source>
</evidence>
<evidence type="ECO:0000256" key="4">
    <source>
        <dbReference type="ARBA" id="ARBA00022475"/>
    </source>
</evidence>
<comment type="similarity">
    <text evidence="2 10">Belongs to the sodium:solute symporter (SSF) (TC 2.A.21) family.</text>
</comment>
<dbReference type="PROSITE" id="PS00457">
    <property type="entry name" value="NA_SOLUT_SYMP_2"/>
    <property type="match status" value="1"/>
</dbReference>
<feature type="transmembrane region" description="Helical" evidence="11">
    <location>
        <begin position="77"/>
        <end position="95"/>
    </location>
</feature>
<proteinExistence type="inferred from homology"/>
<evidence type="ECO:0000256" key="8">
    <source>
        <dbReference type="ARBA" id="ARBA00023136"/>
    </source>
</evidence>
<feature type="transmembrane region" description="Helical" evidence="11">
    <location>
        <begin position="6"/>
        <end position="25"/>
    </location>
</feature>
<feature type="transmembrane region" description="Helical" evidence="11">
    <location>
        <begin position="381"/>
        <end position="410"/>
    </location>
</feature>
<keyword evidence="9" id="KW-0739">Sodium transport</keyword>
<protein>
    <submittedName>
        <fullName evidence="12">Cation acetate symporter</fullName>
    </submittedName>
</protein>
<dbReference type="PROSITE" id="PS50283">
    <property type="entry name" value="NA_SOLUT_SYMP_3"/>
    <property type="match status" value="1"/>
</dbReference>
<sequence length="574" mass="61437">MDVQLLTFIIVGASFALYIAIAIWARAGSTTDFYVAGGGVPPVMNGMATAADWMSAASFISMAGLISFMGYDGAVYLMGWTGGYVLLALCLAPYLRKFGKFTVPDFIGDRYYSQTARTVAVFCAIFVCFTYVAGQMRGVGVVFSRFLEVDIVTGVVIGMAIVFFYTVLGGMKGITYTQVAQYCVLIFAYLVPCVFISMMVTGHILPQTAFGATLADGSGIYMLDKLDQLSVDLGFTEYTNGSKSTIDVFFITFALMVGTAGLPHVIVRFFTVPKVRDARKSAGWALLFIAILYTTAPALASFGRVNMIETINGPDMAGTEISERPEWIRNWEKTGLITINDKNNDGKMYYSAGKASDPASANEVDVDRDIMVLANPEIANLPAWVIALVAAGGVAAALSTSAGLLLVISTSVSHDLLKRNFAPNITDKAELFYARLAAGVAIVIAGYFGINPPGFVAQVVAFAFGLAASSFFPAIIMGIFSKRMNGKGAISGMIAGIAFTAAYIIYFKFVNPAANTPDNWWFGISPEGIGTMGMMVNFVVAFVVFKMTGEAPQEIQDMVESIRFPKGAGEASGH</sequence>
<comment type="caution">
    <text evidence="12">The sequence shown here is derived from an EMBL/GenBank/DDBJ whole genome shotgun (WGS) entry which is preliminary data.</text>
</comment>
<dbReference type="GO" id="GO:0046942">
    <property type="term" value="P:carboxylic acid transport"/>
    <property type="evidence" value="ECO:0007669"/>
    <property type="project" value="UniProtKB-ARBA"/>
</dbReference>
<keyword evidence="7 11" id="KW-1133">Transmembrane helix</keyword>
<dbReference type="NCBIfam" id="TIGR03648">
    <property type="entry name" value="Na_symport_lg"/>
    <property type="match status" value="1"/>
</dbReference>
<evidence type="ECO:0000313" key="12">
    <source>
        <dbReference type="EMBL" id="OFC70781.1"/>
    </source>
</evidence>
<keyword evidence="5 11" id="KW-0812">Transmembrane</keyword>
<dbReference type="RefSeq" id="WP_070125485.1">
    <property type="nucleotide sequence ID" value="NZ_MDHN01000024.1"/>
</dbReference>
<dbReference type="InterPro" id="IPR050277">
    <property type="entry name" value="Sodium:Solute_Symporter"/>
</dbReference>
<feature type="transmembrane region" description="Helical" evidence="11">
    <location>
        <begin position="431"/>
        <end position="450"/>
    </location>
</feature>
<dbReference type="GO" id="GO:0006814">
    <property type="term" value="P:sodium ion transport"/>
    <property type="evidence" value="ECO:0007669"/>
    <property type="project" value="UniProtKB-KW"/>
</dbReference>
<feature type="transmembrane region" description="Helical" evidence="11">
    <location>
        <begin position="116"/>
        <end position="134"/>
    </location>
</feature>